<dbReference type="EMBL" id="JAHBAY010000004">
    <property type="protein sequence ID" value="MBT0769306.1"/>
    <property type="molecule type" value="Genomic_DNA"/>
</dbReference>
<evidence type="ECO:0000313" key="2">
    <source>
        <dbReference type="EMBL" id="MBT0769306.1"/>
    </source>
</evidence>
<sequence>MSLPRTTGRSWWRRSALVVALVVTAGLTAQGAQAAAPRASGSRVAALPESSYIHISFVGANRQLRVLAAGESQMPGFTVAENSRTATFRLKNLQRSDTAFVNAADNRIWVHRSNGVDRQVAPGYPVQPGTSPSITSYDDLNPIIAFQDARTHDLIWVDGSGVPHDTGFEMMPGASPSITRNGLNIVIVFQRSADELLWRYEFQGTDPSRDFLTYAGIAGLGIQPGTNPSASGYAFSPAQIAFNGGNVEPHLWWIGTDNIGHDSGIPIERDSSPAMVTTSRNEHWIAFKRATDHALWGLNTDTGQLRYIGNGLGVAPGTSPAAAAPLGLGTFYTAFQAAGVNTLWTVDGSNTNHDLGINMMPGTSPSIAG</sequence>
<feature type="signal peptide" evidence="1">
    <location>
        <begin position="1"/>
        <end position="34"/>
    </location>
</feature>
<proteinExistence type="predicted"/>
<evidence type="ECO:0000313" key="3">
    <source>
        <dbReference type="Proteomes" id="UP001197247"/>
    </source>
</evidence>
<keyword evidence="1" id="KW-0732">Signal</keyword>
<keyword evidence="3" id="KW-1185">Reference proteome</keyword>
<evidence type="ECO:0000256" key="1">
    <source>
        <dbReference type="SAM" id="SignalP"/>
    </source>
</evidence>
<dbReference type="Proteomes" id="UP001197247">
    <property type="component" value="Unassembled WGS sequence"/>
</dbReference>
<protein>
    <submittedName>
        <fullName evidence="2">Uncharacterized protein</fullName>
    </submittedName>
</protein>
<reference evidence="2 3" key="1">
    <citation type="submission" date="2021-05" db="EMBL/GenBank/DDBJ databases">
        <title>Kineosporia and Streptomyces sp. nov. two new marine actinobacteria isolated from Coral.</title>
        <authorList>
            <person name="Buangrab K."/>
            <person name="Sutthacheep M."/>
            <person name="Yeemin T."/>
            <person name="Harunari E."/>
            <person name="Igarashi Y."/>
            <person name="Kanchanasin P."/>
            <person name="Tanasupawat S."/>
            <person name="Phongsopitanun W."/>
        </authorList>
    </citation>
    <scope>NUCLEOTIDE SEQUENCE [LARGE SCALE GENOMIC DNA]</scope>
    <source>
        <strain evidence="2 3">J2-2</strain>
    </source>
</reference>
<organism evidence="2 3">
    <name type="scientific">Kineosporia corallincola</name>
    <dbReference type="NCBI Taxonomy" id="2835133"/>
    <lineage>
        <taxon>Bacteria</taxon>
        <taxon>Bacillati</taxon>
        <taxon>Actinomycetota</taxon>
        <taxon>Actinomycetes</taxon>
        <taxon>Kineosporiales</taxon>
        <taxon>Kineosporiaceae</taxon>
        <taxon>Kineosporia</taxon>
    </lineage>
</organism>
<name>A0ABS5TE08_9ACTN</name>
<dbReference type="RefSeq" id="WP_214155612.1">
    <property type="nucleotide sequence ID" value="NZ_JAHBAY010000004.1"/>
</dbReference>
<gene>
    <name evidence="2" type="ORF">KIH74_10270</name>
</gene>
<accession>A0ABS5TE08</accession>
<comment type="caution">
    <text evidence="2">The sequence shown here is derived from an EMBL/GenBank/DDBJ whole genome shotgun (WGS) entry which is preliminary data.</text>
</comment>
<feature type="chain" id="PRO_5047369266" evidence="1">
    <location>
        <begin position="35"/>
        <end position="369"/>
    </location>
</feature>